<sequence length="38" mass="4083">MVEETLLGSVLSSTSARAGERSKLAVCAFRSPGRVFRI</sequence>
<keyword evidence="2" id="KW-1185">Reference proteome</keyword>
<evidence type="ECO:0000313" key="1">
    <source>
        <dbReference type="EMBL" id="CAD6932038.1"/>
    </source>
</evidence>
<organism evidence="1 2">
    <name type="scientific">Tilletia caries</name>
    <name type="common">wheat bunt fungus</name>
    <dbReference type="NCBI Taxonomy" id="13290"/>
    <lineage>
        <taxon>Eukaryota</taxon>
        <taxon>Fungi</taxon>
        <taxon>Dikarya</taxon>
        <taxon>Basidiomycota</taxon>
        <taxon>Ustilaginomycotina</taxon>
        <taxon>Exobasidiomycetes</taxon>
        <taxon>Tilletiales</taxon>
        <taxon>Tilletiaceae</taxon>
        <taxon>Tilletia</taxon>
    </lineage>
</organism>
<evidence type="ECO:0000313" key="2">
    <source>
        <dbReference type="Proteomes" id="UP000836402"/>
    </source>
</evidence>
<dbReference type="Proteomes" id="UP000836402">
    <property type="component" value="Unassembled WGS sequence"/>
</dbReference>
<gene>
    <name evidence="1" type="ORF">JKIAZH3_G2186</name>
</gene>
<protein>
    <submittedName>
        <fullName evidence="1">Uncharacterized protein</fullName>
    </submittedName>
</protein>
<comment type="caution">
    <text evidence="1">The sequence shown here is derived from an EMBL/GenBank/DDBJ whole genome shotgun (WGS) entry which is preliminary data.</text>
</comment>
<name>A0ABN7IXR7_9BASI</name>
<reference evidence="1" key="1">
    <citation type="submission" date="2020-10" db="EMBL/GenBank/DDBJ databases">
        <authorList>
            <person name="Sedaghatjoo S."/>
        </authorList>
    </citation>
    <scope>NUCLEOTIDE SEQUENCE</scope>
    <source>
        <strain evidence="1">AZH3</strain>
    </source>
</reference>
<proteinExistence type="predicted"/>
<dbReference type="EMBL" id="CAJHJG010003465">
    <property type="protein sequence ID" value="CAD6932038.1"/>
    <property type="molecule type" value="Genomic_DNA"/>
</dbReference>
<accession>A0ABN7IXR7</accession>